<dbReference type="Proteomes" id="UP000558284">
    <property type="component" value="Unassembled WGS sequence"/>
</dbReference>
<sequence>MQFIKNGPDVPEPLLQAHEDGRVVFFCGAGISYPARLPGFQGLVEKIYDDLGEVPNAVERIALESGQYDTTIGLLENRVVDGRSAVRRALERVLAPDLTLPSATKTHEALLTLAKNRAGQSRLITTNFDSLFTAAMSRLGITLGDFAAPLLPVPKKRWDGVVYLHGRLPENPTQSDLDRLVISSGDFGLAYLTERWAARFVSELFRNHTVCFVGYSINDPVMRYMMDALAADRLLGEAPISVFAFGNHIRGREAEAEAEWVAKNVTPILYRNHNHHALLHRTLHAWAETYRDGVRGKEAIVSRYATLRPMGSTRQDNFVGRMLWALCDESGLPAKALADHNPLPSIEWLHALAEDRFGHRDLARFGIAADDAEDKKLAYSLIARPASYTRSPWMRLVHRTDRVFSRWDKVMPYIARWLARHLDNPELLLWVVNQGGSVDDHFRFFLENELGQRPPSPAMEALWRIVLSGRVSDSSRHFDLYSWIKRLKRSGLTALLRMQLREILSPRVQIRPSYRMSEEAEGDAGVAATSRRPDQLVEWELVLAADYVHSALRDIGKSPEWQAALPVLLNDATELLLDAMDIMRELQAADEISDRSYWQQPSISDHPQNRKYRDWTALIELARDAWLAAAYSSPPRAVREVHRWLELPYPVFRRLALFAIAERRDLFPSSEAVDQLLSDNAWWLWSIETHREAMRLLVALAPSLPALDTERLQRAIMLGPPARMFAEGREPETLRRVFDREIWVRLTAMREAGGDLILEATALLEDLARTYPQWTPADEKAEFPVWMGSGGSWRTHSATPSTVKELVVWLRENGEVDDFDREDDWRERCRKDFKRTAAALLHLARRGEWLTRRWRQALQAWSEAELSERSWRCAAIPLAGAPDAVIEEIDHAIAWWLKAAAKSIGEQREPFFTLVRRIMNIRREEEIEDGNDAITVAINHPVGMTTEAVLDYWYAGGLEDNQGLVGEVAEILTRLCDESVPAFRHGSILLGTNTITLFRVDRAWTTRFLLPQFDWHRSAQTALLAWTGYLWSPRFYRPLLEAIKDQFLETARHYNVLAQIAEQYAALLTVVALDEGGIFTNVDLRTATAALPEEGLVRAAQTLVDGLQGAADRRVEYWQNRVKPYLGSIWPKSHDIRTPQVSEKLAQLVIAAGGAFPDALRTLRGWLLPVQHSDYILNLLSESGHCGTFPQDALAFLDFIVPVEQMWVANELRKCLIAIRTAWPQAVQDQRFARLETIVRQTGQGLE</sequence>
<dbReference type="EMBL" id="JACDTY010000012">
    <property type="protein sequence ID" value="MBA1143086.1"/>
    <property type="molecule type" value="Genomic_DNA"/>
</dbReference>
<dbReference type="InterPro" id="IPR029035">
    <property type="entry name" value="DHS-like_NAD/FAD-binding_dom"/>
</dbReference>
<dbReference type="NCBIfam" id="NF041818">
    <property type="entry name" value="Dsr1"/>
    <property type="match status" value="1"/>
</dbReference>
<reference evidence="1 2" key="1">
    <citation type="submission" date="2020-07" db="EMBL/GenBank/DDBJ databases">
        <title>Definition of the novel symbiovar canariense within Mesorhizobium novociceri, a new species of genus Mesorhizobium nodulating Cicer canariense in the Caldera de Taburiente National Park (La Palma, Canary Islands).</title>
        <authorList>
            <person name="Leon-Barrios M."/>
            <person name="Perez-Yepez J."/>
            <person name="Flores-Felix J.D."/>
            <person name="Ramirez-Baena M.H."/>
            <person name="Pulido-Suarez L."/>
            <person name="Igual J.M."/>
            <person name="Velazquez E."/>
            <person name="Peix A."/>
        </authorList>
    </citation>
    <scope>NUCLEOTIDE SEQUENCE [LARGE SCALE GENOMIC DNA]</scope>
    <source>
        <strain evidence="1 2">CCANP35</strain>
    </source>
</reference>
<keyword evidence="2" id="KW-1185">Reference proteome</keyword>
<name>A0A838B912_9HYPH</name>
<dbReference type="RefSeq" id="WP_181060118.1">
    <property type="nucleotide sequence ID" value="NZ_JACDTY010000012.1"/>
</dbReference>
<gene>
    <name evidence="1" type="ORF">H0241_22960</name>
</gene>
<dbReference type="AlphaFoldDB" id="A0A838B912"/>
<evidence type="ECO:0000313" key="1">
    <source>
        <dbReference type="EMBL" id="MBA1143086.1"/>
    </source>
</evidence>
<organism evidence="1 2">
    <name type="scientific">Mesorhizobium neociceri</name>
    <dbReference type="NCBI Taxonomy" id="1307853"/>
    <lineage>
        <taxon>Bacteria</taxon>
        <taxon>Pseudomonadati</taxon>
        <taxon>Pseudomonadota</taxon>
        <taxon>Alphaproteobacteria</taxon>
        <taxon>Hyphomicrobiales</taxon>
        <taxon>Phyllobacteriaceae</taxon>
        <taxon>Mesorhizobium</taxon>
    </lineage>
</organism>
<comment type="caution">
    <text evidence="1">The sequence shown here is derived from an EMBL/GenBank/DDBJ whole genome shotgun (WGS) entry which is preliminary data.</text>
</comment>
<protein>
    <submittedName>
        <fullName evidence="1">SIR2 family protein</fullName>
    </submittedName>
</protein>
<accession>A0A838B912</accession>
<dbReference type="Gene3D" id="3.40.50.1220">
    <property type="entry name" value="TPP-binding domain"/>
    <property type="match status" value="1"/>
</dbReference>
<dbReference type="Pfam" id="PF13289">
    <property type="entry name" value="SIR2_2"/>
    <property type="match status" value="1"/>
</dbReference>
<dbReference type="SUPFAM" id="SSF52467">
    <property type="entry name" value="DHS-like NAD/FAD-binding domain"/>
    <property type="match status" value="1"/>
</dbReference>
<evidence type="ECO:0000313" key="2">
    <source>
        <dbReference type="Proteomes" id="UP000558284"/>
    </source>
</evidence>
<proteinExistence type="predicted"/>